<accession>A0A1W1Y146</accession>
<proteinExistence type="predicted"/>
<dbReference type="InterPro" id="IPR027417">
    <property type="entry name" value="P-loop_NTPase"/>
</dbReference>
<dbReference type="Gene3D" id="3.40.50.300">
    <property type="entry name" value="P-loop containing nucleotide triphosphate hydrolases"/>
    <property type="match status" value="1"/>
</dbReference>
<organism evidence="1 2">
    <name type="scientific">Andreprevotia lacus DSM 23236</name>
    <dbReference type="NCBI Taxonomy" id="1121001"/>
    <lineage>
        <taxon>Bacteria</taxon>
        <taxon>Pseudomonadati</taxon>
        <taxon>Pseudomonadota</taxon>
        <taxon>Betaproteobacteria</taxon>
        <taxon>Neisseriales</taxon>
        <taxon>Chitinibacteraceae</taxon>
        <taxon>Andreprevotia</taxon>
    </lineage>
</organism>
<evidence type="ECO:0000313" key="2">
    <source>
        <dbReference type="Proteomes" id="UP000192761"/>
    </source>
</evidence>
<dbReference type="OrthoDB" id="8588365at2"/>
<evidence type="ECO:0000313" key="1">
    <source>
        <dbReference type="EMBL" id="SMC29521.1"/>
    </source>
</evidence>
<keyword evidence="2" id="KW-1185">Reference proteome</keyword>
<dbReference type="EMBL" id="FWXD01000036">
    <property type="protein sequence ID" value="SMC29521.1"/>
    <property type="molecule type" value="Genomic_DNA"/>
</dbReference>
<dbReference type="SUPFAM" id="SSF52540">
    <property type="entry name" value="P-loop containing nucleoside triphosphate hydrolases"/>
    <property type="match status" value="1"/>
</dbReference>
<dbReference type="AlphaFoldDB" id="A0A1W1Y146"/>
<protein>
    <submittedName>
        <fullName evidence="1">Uncharacterized protein</fullName>
    </submittedName>
</protein>
<reference evidence="1 2" key="1">
    <citation type="submission" date="2017-04" db="EMBL/GenBank/DDBJ databases">
        <authorList>
            <person name="Afonso C.L."/>
            <person name="Miller P.J."/>
            <person name="Scott M.A."/>
            <person name="Spackman E."/>
            <person name="Goraichik I."/>
            <person name="Dimitrov K.M."/>
            <person name="Suarez D.L."/>
            <person name="Swayne D.E."/>
        </authorList>
    </citation>
    <scope>NUCLEOTIDE SEQUENCE [LARGE SCALE GENOMIC DNA]</scope>
    <source>
        <strain evidence="1 2">DSM 23236</strain>
    </source>
</reference>
<dbReference type="STRING" id="1121001.SAMN02745857_03890"/>
<dbReference type="Proteomes" id="UP000192761">
    <property type="component" value="Unassembled WGS sequence"/>
</dbReference>
<name>A0A1W1Y146_9NEIS</name>
<sequence length="217" mass="23827">MSRKPSPQPKSDRSREAKIEAVLGAAGAGKTTYVMRELDRLKPQRLLIWDTKGEFGREGYGVVCRSMADVVRRVRAAGSGGFKIAFIPDGSPAQIKEAFDVFAQLAFVAKNLTIVAEELGDVCDGGNCKSPGWRRVITQGRTEGLHIYALSQRPTLIDKNTLGSASITRCGRLNWVNDAKVMANILRTSADELLDMAPLQFIQRTDRGEVTRGKLTF</sequence>
<gene>
    <name evidence="1" type="ORF">SAMN02745857_03890</name>
</gene>
<dbReference type="RefSeq" id="WP_084092822.1">
    <property type="nucleotide sequence ID" value="NZ_FWXD01000036.1"/>
</dbReference>